<accession>Q0F372</accession>
<gene>
    <name evidence="2" type="ORF">SPV1_04593</name>
</gene>
<dbReference type="InParanoid" id="Q0F372"/>
<keyword evidence="3" id="KW-1185">Reference proteome</keyword>
<dbReference type="EMBL" id="AATS01000001">
    <property type="protein sequence ID" value="EAU56069.1"/>
    <property type="molecule type" value="Genomic_DNA"/>
</dbReference>
<sequence>MAFLLVAGIVLSHAPGIANAACSGRFIDPIADINWKNLFPIRIGGYVVAKAPPSLPDTRRDSGKKLLCHCPLSVPPYVRIGIPIAFWEPLRLGEVVRKPLCFPSLGGLDLGSSIGMTLPHGARKADKDGGKASFYHVHWLANPLLFILNIITDVVCLQKESFDILYVTELDPLWSDDELALILNPEALLFGNPIAQAACAADCAAATADLPLNPLFWCAGCQGGLYPFTGTVTDHVGGVMASLLLVERFQAKMHRELLADFSSARVGQCQPYPFPIVVKDQYRYQLVLPIRQSTVPSLPFGRTETIVSPGKEFPVKGEDFVWQSWRKRDCCAF</sequence>
<proteinExistence type="predicted"/>
<dbReference type="eggNOG" id="ENOG502Z7SA">
    <property type="taxonomic scope" value="Bacteria"/>
</dbReference>
<dbReference type="InterPro" id="IPR009649">
    <property type="entry name" value="TraU"/>
</dbReference>
<evidence type="ECO:0000313" key="3">
    <source>
        <dbReference type="Proteomes" id="UP000005297"/>
    </source>
</evidence>
<name>Q0F372_9PROT</name>
<evidence type="ECO:0000256" key="1">
    <source>
        <dbReference type="SAM" id="SignalP"/>
    </source>
</evidence>
<comment type="caution">
    <text evidence="2">The sequence shown here is derived from an EMBL/GenBank/DDBJ whole genome shotgun (WGS) entry which is preliminary data.</text>
</comment>
<protein>
    <submittedName>
        <fullName evidence="2">Uncharacterized protein</fullName>
    </submittedName>
</protein>
<dbReference type="Pfam" id="PF06834">
    <property type="entry name" value="TraU"/>
    <property type="match status" value="1"/>
</dbReference>
<dbReference type="OrthoDB" id="9788211at2"/>
<evidence type="ECO:0000313" key="2">
    <source>
        <dbReference type="EMBL" id="EAU56069.1"/>
    </source>
</evidence>
<dbReference type="Proteomes" id="UP000005297">
    <property type="component" value="Unassembled WGS sequence"/>
</dbReference>
<feature type="signal peptide" evidence="1">
    <location>
        <begin position="1"/>
        <end position="20"/>
    </location>
</feature>
<keyword evidence="1" id="KW-0732">Signal</keyword>
<reference evidence="2 3" key="1">
    <citation type="submission" date="2006-09" db="EMBL/GenBank/DDBJ databases">
        <authorList>
            <person name="Emerson D."/>
            <person name="Ferriera S."/>
            <person name="Johnson J."/>
            <person name="Kravitz S."/>
            <person name="Halpern A."/>
            <person name="Remington K."/>
            <person name="Beeson K."/>
            <person name="Tran B."/>
            <person name="Rogers Y.-H."/>
            <person name="Friedman R."/>
            <person name="Venter J.C."/>
        </authorList>
    </citation>
    <scope>NUCLEOTIDE SEQUENCE [LARGE SCALE GENOMIC DNA]</scope>
    <source>
        <strain evidence="2 3">PV-1</strain>
    </source>
</reference>
<dbReference type="RefSeq" id="WP_009851214.1">
    <property type="nucleotide sequence ID" value="NZ_DS022295.1"/>
</dbReference>
<dbReference type="AlphaFoldDB" id="Q0F372"/>
<dbReference type="HOGENOM" id="CLU_058410_0_0_0"/>
<dbReference type="STRING" id="314344.AL013_12125"/>
<organism evidence="2 3">
    <name type="scientific">Mariprofundus ferrooxydans PV-1</name>
    <dbReference type="NCBI Taxonomy" id="314345"/>
    <lineage>
        <taxon>Bacteria</taxon>
        <taxon>Pseudomonadati</taxon>
        <taxon>Pseudomonadota</taxon>
        <taxon>Candidatius Mariprofundia</taxon>
        <taxon>Mariprofundales</taxon>
        <taxon>Mariprofundaceae</taxon>
        <taxon>Mariprofundus</taxon>
    </lineage>
</organism>
<feature type="chain" id="PRO_5004171452" evidence="1">
    <location>
        <begin position="21"/>
        <end position="333"/>
    </location>
</feature>